<name>A0ABV6THQ2_9ACTN</name>
<comment type="caution">
    <text evidence="2">The sequence shown here is derived from an EMBL/GenBank/DDBJ whole genome shotgun (WGS) entry which is preliminary data.</text>
</comment>
<evidence type="ECO:0000313" key="2">
    <source>
        <dbReference type="EMBL" id="MFC0845312.1"/>
    </source>
</evidence>
<reference evidence="2 3" key="1">
    <citation type="submission" date="2024-09" db="EMBL/GenBank/DDBJ databases">
        <authorList>
            <person name="Sun Q."/>
            <person name="Mori K."/>
        </authorList>
    </citation>
    <scope>NUCLEOTIDE SEQUENCE [LARGE SCALE GENOMIC DNA]</scope>
    <source>
        <strain evidence="2 3">JCM 4557</strain>
    </source>
</reference>
<dbReference type="Proteomes" id="UP001589887">
    <property type="component" value="Unassembled WGS sequence"/>
</dbReference>
<keyword evidence="1" id="KW-0732">Signal</keyword>
<gene>
    <name evidence="2" type="ORF">ACFH04_16565</name>
</gene>
<feature type="signal peptide" evidence="1">
    <location>
        <begin position="1"/>
        <end position="20"/>
    </location>
</feature>
<evidence type="ECO:0008006" key="4">
    <source>
        <dbReference type="Google" id="ProtNLM"/>
    </source>
</evidence>
<protein>
    <recommendedName>
        <fullName evidence="4">Lipoprotein</fullName>
    </recommendedName>
</protein>
<sequence length="163" mass="16946">MRRSRTGVLALLLPAVLLPAACGVRPSGVVEVGDPALVQTVPDAAHGGVAVYLKGPDGVLPVIRDSGGKATTGQAVMMLLDGPRDVDKAAGLTSELPSYFGAMGMEVDGTTVRITVYRPVRDFSTVARQQLSCTAAHAREESGAVTVVLKGNDTTLTLERCPF</sequence>
<proteinExistence type="predicted"/>
<dbReference type="EMBL" id="JBHMQV010000009">
    <property type="protein sequence ID" value="MFC0845312.1"/>
    <property type="molecule type" value="Genomic_DNA"/>
</dbReference>
<evidence type="ECO:0000256" key="1">
    <source>
        <dbReference type="SAM" id="SignalP"/>
    </source>
</evidence>
<keyword evidence="3" id="KW-1185">Reference proteome</keyword>
<feature type="chain" id="PRO_5047380840" description="Lipoprotein" evidence="1">
    <location>
        <begin position="21"/>
        <end position="163"/>
    </location>
</feature>
<organism evidence="2 3">
    <name type="scientific">Streptomyces noboritoensis</name>
    <dbReference type="NCBI Taxonomy" id="67337"/>
    <lineage>
        <taxon>Bacteria</taxon>
        <taxon>Bacillati</taxon>
        <taxon>Actinomycetota</taxon>
        <taxon>Actinomycetes</taxon>
        <taxon>Kitasatosporales</taxon>
        <taxon>Streptomycetaceae</taxon>
        <taxon>Streptomyces</taxon>
    </lineage>
</organism>
<evidence type="ECO:0000313" key="3">
    <source>
        <dbReference type="Proteomes" id="UP001589887"/>
    </source>
</evidence>
<accession>A0ABV6THQ2</accession>
<dbReference type="RefSeq" id="WP_394320078.1">
    <property type="nucleotide sequence ID" value="NZ_JBHMQV010000009.1"/>
</dbReference>